<evidence type="ECO:0000313" key="1">
    <source>
        <dbReference type="EMBL" id="KIQ67018.1"/>
    </source>
</evidence>
<dbReference type="RefSeq" id="WP_043908725.1">
    <property type="nucleotide sequence ID" value="NZ_JXZB01000001.1"/>
</dbReference>
<comment type="caution">
    <text evidence="1">The sequence shown here is derived from an EMBL/GenBank/DDBJ whole genome shotgun (WGS) entry which is preliminary data.</text>
</comment>
<protein>
    <submittedName>
        <fullName evidence="1">Uncharacterized protein</fullName>
    </submittedName>
</protein>
<dbReference type="EMBL" id="JXZB01000001">
    <property type="protein sequence ID" value="KIQ67018.1"/>
    <property type="molecule type" value="Genomic_DNA"/>
</dbReference>
<evidence type="ECO:0000313" key="2">
    <source>
        <dbReference type="Proteomes" id="UP000032066"/>
    </source>
</evidence>
<accession>A0A0D0Q7A5</accession>
<dbReference type="STRING" id="2064.TR51_06400"/>
<organism evidence="1 2">
    <name type="scientific">Kitasatospora griseola</name>
    <name type="common">Streptomyces griseolosporeus</name>
    <dbReference type="NCBI Taxonomy" id="2064"/>
    <lineage>
        <taxon>Bacteria</taxon>
        <taxon>Bacillati</taxon>
        <taxon>Actinomycetota</taxon>
        <taxon>Actinomycetes</taxon>
        <taxon>Kitasatosporales</taxon>
        <taxon>Streptomycetaceae</taxon>
        <taxon>Kitasatospora</taxon>
    </lineage>
</organism>
<name>A0A0D0Q7A5_KITGR</name>
<proteinExistence type="predicted"/>
<dbReference type="Proteomes" id="UP000032066">
    <property type="component" value="Unassembled WGS sequence"/>
</dbReference>
<reference evidence="1 2" key="1">
    <citation type="submission" date="2015-02" db="EMBL/GenBank/DDBJ databases">
        <title>Draft genome sequence of Kitasatospora griseola MF730-N6, a bafilomycin, terpentecin and satosporin producer.</title>
        <authorList>
            <person name="Arens J.C."/>
            <person name="Haltli B."/>
            <person name="Kerr R.G."/>
        </authorList>
    </citation>
    <scope>NUCLEOTIDE SEQUENCE [LARGE SCALE GENOMIC DNA]</scope>
    <source>
        <strain evidence="1 2">MF730-N6</strain>
    </source>
</reference>
<dbReference type="PATRIC" id="fig|2064.6.peg.1400"/>
<gene>
    <name evidence="1" type="ORF">TR51_06400</name>
</gene>
<keyword evidence="2" id="KW-1185">Reference proteome</keyword>
<sequence length="116" mass="12778">MSIDFSASANTYRTSVRVSGRPVLLSTLRELAEAWADDRERAIWAMDELVQGLNRTEGGFDEAVYDLQANLRLSDTDDVDVDAEAAERLIAELQIAVARVQGRVTALPRRSNGRAA</sequence>
<dbReference type="AlphaFoldDB" id="A0A0D0Q7A5"/>